<reference evidence="4" key="2">
    <citation type="journal article" date="2007" name="PLoS Biol.">
        <title>Survey sequencing and comparative analysis of the elephant shark (Callorhinchus milii) genome.</title>
        <authorList>
            <person name="Venkatesh B."/>
            <person name="Kirkness E.F."/>
            <person name="Loh Y.H."/>
            <person name="Halpern A.L."/>
            <person name="Lee A.P."/>
            <person name="Johnson J."/>
            <person name="Dandona N."/>
            <person name="Viswanathan L.D."/>
            <person name="Tay A."/>
            <person name="Venter J.C."/>
            <person name="Strausberg R.L."/>
            <person name="Brenner S."/>
        </authorList>
    </citation>
    <scope>NUCLEOTIDE SEQUENCE [LARGE SCALE GENOMIC DNA]</scope>
</reference>
<dbReference type="GO" id="GO:0030246">
    <property type="term" value="F:carbohydrate binding"/>
    <property type="evidence" value="ECO:0007669"/>
    <property type="project" value="UniProtKB-KW"/>
</dbReference>
<dbReference type="STRING" id="7868.ENSCMIP00000047282"/>
<evidence type="ECO:0000256" key="1">
    <source>
        <dbReference type="ARBA" id="ARBA00022734"/>
    </source>
</evidence>
<reference evidence="3" key="5">
    <citation type="submission" date="2025-09" db="UniProtKB">
        <authorList>
            <consortium name="Ensembl"/>
        </authorList>
    </citation>
    <scope>IDENTIFICATION</scope>
</reference>
<dbReference type="InParanoid" id="A0A4W3JWP1"/>
<reference evidence="4" key="3">
    <citation type="journal article" date="2014" name="Nature">
        <title>Elephant shark genome provides unique insights into gnathostome evolution.</title>
        <authorList>
            <consortium name="International Elephant Shark Genome Sequencing Consortium"/>
            <person name="Venkatesh B."/>
            <person name="Lee A.P."/>
            <person name="Ravi V."/>
            <person name="Maurya A.K."/>
            <person name="Lian M.M."/>
            <person name="Swann J.B."/>
            <person name="Ohta Y."/>
            <person name="Flajnik M.F."/>
            <person name="Sutoh Y."/>
            <person name="Kasahara M."/>
            <person name="Hoon S."/>
            <person name="Gangu V."/>
            <person name="Roy S.W."/>
            <person name="Irimia M."/>
            <person name="Korzh V."/>
            <person name="Kondrychyn I."/>
            <person name="Lim Z.W."/>
            <person name="Tay B.H."/>
            <person name="Tohari S."/>
            <person name="Kong K.W."/>
            <person name="Ho S."/>
            <person name="Lorente-Galdos B."/>
            <person name="Quilez J."/>
            <person name="Marques-Bonet T."/>
            <person name="Raney B.J."/>
            <person name="Ingham P.W."/>
            <person name="Tay A."/>
            <person name="Hillier L.W."/>
            <person name="Minx P."/>
            <person name="Boehm T."/>
            <person name="Wilson R.K."/>
            <person name="Brenner S."/>
            <person name="Warren W.C."/>
        </authorList>
    </citation>
    <scope>NUCLEOTIDE SEQUENCE [LARGE SCALE GENOMIC DNA]</scope>
</reference>
<name>A0A4W3JWP1_CALMI</name>
<dbReference type="Ensembl" id="ENSCMIT00000047952.1">
    <property type="protein sequence ID" value="ENSCMIP00000047282.1"/>
    <property type="gene ID" value="ENSCMIG00000019392.1"/>
</dbReference>
<keyword evidence="4" id="KW-1185">Reference proteome</keyword>
<dbReference type="InterPro" id="IPR051379">
    <property type="entry name" value="C-type_Lectin_Receptor_IMM"/>
</dbReference>
<keyword evidence="1" id="KW-0430">Lectin</keyword>
<dbReference type="PANTHER" id="PTHR46746">
    <property type="entry name" value="KILLER CELL LECTIN-LIKE RECEPTOR SUBFAMILY F MEMBER 2"/>
    <property type="match status" value="1"/>
</dbReference>
<proteinExistence type="predicted"/>
<keyword evidence="2" id="KW-1015">Disulfide bond</keyword>
<dbReference type="PANTHER" id="PTHR46746:SF9">
    <property type="entry name" value="CD209 ANTIGEN-LIKE PROTEIN C-LIKE"/>
    <property type="match status" value="1"/>
</dbReference>
<dbReference type="GeneTree" id="ENSGT00970000197601"/>
<accession>A0A4W3JWP1</accession>
<evidence type="ECO:0000313" key="4">
    <source>
        <dbReference type="Proteomes" id="UP000314986"/>
    </source>
</evidence>
<dbReference type="InterPro" id="IPR016187">
    <property type="entry name" value="CTDL_fold"/>
</dbReference>
<sequence length="110" mass="12888">MFFNQKCYYFKVCLKFVSILVTHMFSEMRASQADMKNKVLQLKNNGPSCVLCPDEWTFFNQKCYYFSSNNLNWKAAQSKCVSMKSNLVVIKTKKEQVRLSVYNISLAKQI</sequence>
<dbReference type="AlphaFoldDB" id="A0A4W3JWP1"/>
<dbReference type="InterPro" id="IPR016186">
    <property type="entry name" value="C-type_lectin-like/link_sf"/>
</dbReference>
<reference evidence="4" key="1">
    <citation type="journal article" date="2006" name="Science">
        <title>Ancient noncoding elements conserved in the human genome.</title>
        <authorList>
            <person name="Venkatesh B."/>
            <person name="Kirkness E.F."/>
            <person name="Loh Y.H."/>
            <person name="Halpern A.L."/>
            <person name="Lee A.P."/>
            <person name="Johnson J."/>
            <person name="Dandona N."/>
            <person name="Viswanathan L.D."/>
            <person name="Tay A."/>
            <person name="Venter J.C."/>
            <person name="Strausberg R.L."/>
            <person name="Brenner S."/>
        </authorList>
    </citation>
    <scope>NUCLEOTIDE SEQUENCE [LARGE SCALE GENOMIC DNA]</scope>
</reference>
<evidence type="ECO:0000256" key="2">
    <source>
        <dbReference type="ARBA" id="ARBA00023157"/>
    </source>
</evidence>
<evidence type="ECO:0008006" key="5">
    <source>
        <dbReference type="Google" id="ProtNLM"/>
    </source>
</evidence>
<organism evidence="3 4">
    <name type="scientific">Callorhinchus milii</name>
    <name type="common">Ghost shark</name>
    <dbReference type="NCBI Taxonomy" id="7868"/>
    <lineage>
        <taxon>Eukaryota</taxon>
        <taxon>Metazoa</taxon>
        <taxon>Chordata</taxon>
        <taxon>Craniata</taxon>
        <taxon>Vertebrata</taxon>
        <taxon>Chondrichthyes</taxon>
        <taxon>Holocephali</taxon>
        <taxon>Chimaeriformes</taxon>
        <taxon>Callorhinchidae</taxon>
        <taxon>Callorhinchus</taxon>
    </lineage>
</organism>
<reference evidence="3" key="4">
    <citation type="submission" date="2025-08" db="UniProtKB">
        <authorList>
            <consortium name="Ensembl"/>
        </authorList>
    </citation>
    <scope>IDENTIFICATION</scope>
</reference>
<dbReference type="Gene3D" id="3.10.100.10">
    <property type="entry name" value="Mannose-Binding Protein A, subunit A"/>
    <property type="match status" value="1"/>
</dbReference>
<dbReference type="Proteomes" id="UP000314986">
    <property type="component" value="Unassembled WGS sequence"/>
</dbReference>
<evidence type="ECO:0000313" key="3">
    <source>
        <dbReference type="Ensembl" id="ENSCMIP00000047282.1"/>
    </source>
</evidence>
<dbReference type="SUPFAM" id="SSF56436">
    <property type="entry name" value="C-type lectin-like"/>
    <property type="match status" value="1"/>
</dbReference>
<protein>
    <recommendedName>
        <fullName evidence="5">C-type lectin domain-containing protein</fullName>
    </recommendedName>
</protein>